<evidence type="ECO:0000313" key="1">
    <source>
        <dbReference type="EMBL" id="SVC20565.1"/>
    </source>
</evidence>
<sequence>MVYGSGKRQVQAVIRSIFQNQERVSFLLAPRQPDPQIR</sequence>
<organism evidence="1">
    <name type="scientific">marine metagenome</name>
    <dbReference type="NCBI Taxonomy" id="408172"/>
    <lineage>
        <taxon>unclassified sequences</taxon>
        <taxon>metagenomes</taxon>
        <taxon>ecological metagenomes</taxon>
    </lineage>
</organism>
<dbReference type="AlphaFoldDB" id="A0A382KAA0"/>
<accession>A0A382KAA0</accession>
<reference evidence="1" key="1">
    <citation type="submission" date="2018-05" db="EMBL/GenBank/DDBJ databases">
        <authorList>
            <person name="Lanie J.A."/>
            <person name="Ng W.-L."/>
            <person name="Kazmierczak K.M."/>
            <person name="Andrzejewski T.M."/>
            <person name="Davidsen T.M."/>
            <person name="Wayne K.J."/>
            <person name="Tettelin H."/>
            <person name="Glass J.I."/>
            <person name="Rusch D."/>
            <person name="Podicherti R."/>
            <person name="Tsui H.-C.T."/>
            <person name="Winkler M.E."/>
        </authorList>
    </citation>
    <scope>NUCLEOTIDE SEQUENCE</scope>
</reference>
<proteinExistence type="predicted"/>
<feature type="non-terminal residue" evidence="1">
    <location>
        <position position="38"/>
    </location>
</feature>
<dbReference type="EMBL" id="UINC01078987">
    <property type="protein sequence ID" value="SVC20565.1"/>
    <property type="molecule type" value="Genomic_DNA"/>
</dbReference>
<name>A0A382KAA0_9ZZZZ</name>
<gene>
    <name evidence="1" type="ORF">METZ01_LOCUS273419</name>
</gene>
<protein>
    <submittedName>
        <fullName evidence="1">Uncharacterized protein</fullName>
    </submittedName>
</protein>